<dbReference type="CDD" id="cd15911">
    <property type="entry name" value="7tmA_OR11A-like"/>
    <property type="match status" value="1"/>
</dbReference>
<keyword evidence="11" id="KW-0325">Glycoprotein</keyword>
<dbReference type="FunFam" id="1.20.1070.10:FF:000001">
    <property type="entry name" value="Olfactory receptor"/>
    <property type="match status" value="1"/>
</dbReference>
<keyword evidence="8 14" id="KW-0472">Membrane</keyword>
<feature type="transmembrane region" description="Helical" evidence="14">
    <location>
        <begin position="101"/>
        <end position="120"/>
    </location>
</feature>
<evidence type="ECO:0000256" key="12">
    <source>
        <dbReference type="ARBA" id="ARBA00023224"/>
    </source>
</evidence>
<dbReference type="GO" id="GO:0005886">
    <property type="term" value="C:plasma membrane"/>
    <property type="evidence" value="ECO:0007669"/>
    <property type="project" value="UniProtKB-SubCell"/>
</dbReference>
<proteinExistence type="inferred from homology"/>
<keyword evidence="9" id="KW-1015">Disulfide bond</keyword>
<dbReference type="GO" id="GO:0004984">
    <property type="term" value="F:olfactory receptor activity"/>
    <property type="evidence" value="ECO:0007669"/>
    <property type="project" value="InterPro"/>
</dbReference>
<dbReference type="Proteomes" id="UP000694421">
    <property type="component" value="Unplaced"/>
</dbReference>
<dbReference type="InterPro" id="IPR017452">
    <property type="entry name" value="GPCR_Rhodpsn_7TM"/>
</dbReference>
<keyword evidence="7 13" id="KW-0297">G-protein coupled receptor</keyword>
<feature type="transmembrane region" description="Helical" evidence="14">
    <location>
        <begin position="273"/>
        <end position="292"/>
    </location>
</feature>
<keyword evidence="17" id="KW-1185">Reference proteome</keyword>
<feature type="transmembrane region" description="Helical" evidence="14">
    <location>
        <begin position="62"/>
        <end position="81"/>
    </location>
</feature>
<dbReference type="PANTHER" id="PTHR24242:SF359">
    <property type="entry name" value="ODORANT RECEPTOR-RELATED"/>
    <property type="match status" value="1"/>
</dbReference>
<evidence type="ECO:0000256" key="10">
    <source>
        <dbReference type="ARBA" id="ARBA00023170"/>
    </source>
</evidence>
<evidence type="ECO:0000313" key="16">
    <source>
        <dbReference type="Ensembl" id="ENSSMRP00000026504.1"/>
    </source>
</evidence>
<dbReference type="PRINTS" id="PR00245">
    <property type="entry name" value="OLFACTORYR"/>
</dbReference>
<evidence type="ECO:0000256" key="11">
    <source>
        <dbReference type="ARBA" id="ARBA00023180"/>
    </source>
</evidence>
<evidence type="ECO:0000313" key="17">
    <source>
        <dbReference type="Proteomes" id="UP000694421"/>
    </source>
</evidence>
<keyword evidence="4 13" id="KW-0812">Transmembrane</keyword>
<evidence type="ECO:0000256" key="3">
    <source>
        <dbReference type="ARBA" id="ARBA00022606"/>
    </source>
</evidence>
<feature type="transmembrane region" description="Helical" evidence="14">
    <location>
        <begin position="25"/>
        <end position="50"/>
    </location>
</feature>
<keyword evidence="12 13" id="KW-0807">Transducer</keyword>
<organism evidence="16 17">
    <name type="scientific">Salvator merianae</name>
    <name type="common">Argentine black and white tegu</name>
    <name type="synonym">Tupinambis merianae</name>
    <dbReference type="NCBI Taxonomy" id="96440"/>
    <lineage>
        <taxon>Eukaryota</taxon>
        <taxon>Metazoa</taxon>
        <taxon>Chordata</taxon>
        <taxon>Craniata</taxon>
        <taxon>Vertebrata</taxon>
        <taxon>Euteleostomi</taxon>
        <taxon>Lepidosauria</taxon>
        <taxon>Squamata</taxon>
        <taxon>Bifurcata</taxon>
        <taxon>Unidentata</taxon>
        <taxon>Episquamata</taxon>
        <taxon>Laterata</taxon>
        <taxon>Teiioidea</taxon>
        <taxon>Teiidae</taxon>
        <taxon>Salvator</taxon>
    </lineage>
</organism>
<keyword evidence="5 14" id="KW-0552">Olfaction</keyword>
<evidence type="ECO:0000256" key="2">
    <source>
        <dbReference type="ARBA" id="ARBA00022475"/>
    </source>
</evidence>
<dbReference type="PROSITE" id="PS00237">
    <property type="entry name" value="G_PROTEIN_RECEP_F1_1"/>
    <property type="match status" value="1"/>
</dbReference>
<dbReference type="OMA" id="PMMNLAC"/>
<feature type="transmembrane region" description="Helical" evidence="14">
    <location>
        <begin position="193"/>
        <end position="226"/>
    </location>
</feature>
<protein>
    <recommendedName>
        <fullName evidence="14">Olfactory receptor</fullName>
    </recommendedName>
</protein>
<dbReference type="Ensembl" id="ENSSMRT00000030983.1">
    <property type="protein sequence ID" value="ENSSMRP00000026504.1"/>
    <property type="gene ID" value="ENSSMRG00000020481.1"/>
</dbReference>
<evidence type="ECO:0000256" key="8">
    <source>
        <dbReference type="ARBA" id="ARBA00023136"/>
    </source>
</evidence>
<evidence type="ECO:0000256" key="9">
    <source>
        <dbReference type="ARBA" id="ARBA00023157"/>
    </source>
</evidence>
<reference evidence="16" key="2">
    <citation type="submission" date="2025-09" db="UniProtKB">
        <authorList>
            <consortium name="Ensembl"/>
        </authorList>
    </citation>
    <scope>IDENTIFICATION</scope>
</reference>
<keyword evidence="3 14" id="KW-0716">Sensory transduction</keyword>
<sequence length="315" mass="35296">MKESNETTITEFILHGFGDLPELQILLFLVFLVIYILTMAGNLLIVALVVTDQHLHSPMYFFLGNLSCLETCYSSTILPRILASLSGEKQSIPVTGCIVQLWAFVFLAVTECYLLAAMSYDRYLAICKPLHYPVLMNFKICLQLVAGSWVSSFVIDTVLLIFILPLSFCGHNVIEHFFCDFIPMMNLACSDPYLVKLVSAILTSISTLPPFILTIASYVFIITAILRIPSNVGRQKAFSTCSSHLIVVTIFYGSLTIVYLFQDNNALKVLNKVFSVFYTILTPLVNPLIYSLRNKEVREALRRAIKKCAKCIGAD</sequence>
<keyword evidence="2 14" id="KW-1003">Cell membrane</keyword>
<dbReference type="GO" id="GO:0004930">
    <property type="term" value="F:G protein-coupled receptor activity"/>
    <property type="evidence" value="ECO:0007669"/>
    <property type="project" value="UniProtKB-KW"/>
</dbReference>
<dbReference type="GeneTree" id="ENSGT01150000286948"/>
<name>A0A8D0E6N7_SALMN</name>
<feature type="transmembrane region" description="Helical" evidence="14">
    <location>
        <begin position="140"/>
        <end position="164"/>
    </location>
</feature>
<dbReference type="PANTHER" id="PTHR24242">
    <property type="entry name" value="G-PROTEIN COUPLED RECEPTOR"/>
    <property type="match status" value="1"/>
</dbReference>
<keyword evidence="6 14" id="KW-1133">Transmembrane helix</keyword>
<feature type="domain" description="G-protein coupled receptors family 1 profile" evidence="15">
    <location>
        <begin position="41"/>
        <end position="290"/>
    </location>
</feature>
<evidence type="ECO:0000259" key="15">
    <source>
        <dbReference type="PROSITE" id="PS50262"/>
    </source>
</evidence>
<dbReference type="InterPro" id="IPR000276">
    <property type="entry name" value="GPCR_Rhodpsn"/>
</dbReference>
<dbReference type="InterPro" id="IPR050939">
    <property type="entry name" value="Olfactory_GPCR1"/>
</dbReference>
<dbReference type="PRINTS" id="PR00237">
    <property type="entry name" value="GPCRRHODOPSN"/>
</dbReference>
<dbReference type="SUPFAM" id="SSF81321">
    <property type="entry name" value="Family A G protein-coupled receptor-like"/>
    <property type="match status" value="1"/>
</dbReference>
<feature type="transmembrane region" description="Helical" evidence="14">
    <location>
        <begin position="238"/>
        <end position="261"/>
    </location>
</feature>
<evidence type="ECO:0000256" key="5">
    <source>
        <dbReference type="ARBA" id="ARBA00022725"/>
    </source>
</evidence>
<comment type="subcellular location">
    <subcellularLocation>
        <location evidence="1 14">Cell membrane</location>
        <topology evidence="1 14">Multi-pass membrane protein</topology>
    </subcellularLocation>
</comment>
<evidence type="ECO:0000256" key="4">
    <source>
        <dbReference type="ARBA" id="ARBA00022692"/>
    </source>
</evidence>
<dbReference type="PROSITE" id="PS50262">
    <property type="entry name" value="G_PROTEIN_RECEP_F1_2"/>
    <property type="match status" value="1"/>
</dbReference>
<comment type="similarity">
    <text evidence="13">Belongs to the G-protein coupled receptor 1 family.</text>
</comment>
<reference evidence="16" key="1">
    <citation type="submission" date="2025-08" db="UniProtKB">
        <authorList>
            <consortium name="Ensembl"/>
        </authorList>
    </citation>
    <scope>IDENTIFICATION</scope>
</reference>
<evidence type="ECO:0000256" key="7">
    <source>
        <dbReference type="ARBA" id="ARBA00023040"/>
    </source>
</evidence>
<evidence type="ECO:0000256" key="13">
    <source>
        <dbReference type="RuleBase" id="RU000688"/>
    </source>
</evidence>
<evidence type="ECO:0000256" key="14">
    <source>
        <dbReference type="RuleBase" id="RU363047"/>
    </source>
</evidence>
<dbReference type="Pfam" id="PF13853">
    <property type="entry name" value="7tm_4"/>
    <property type="match status" value="1"/>
</dbReference>
<evidence type="ECO:0000256" key="6">
    <source>
        <dbReference type="ARBA" id="ARBA00022989"/>
    </source>
</evidence>
<keyword evidence="10 13" id="KW-0675">Receptor</keyword>
<dbReference type="Gene3D" id="1.20.1070.10">
    <property type="entry name" value="Rhodopsin 7-helix transmembrane proteins"/>
    <property type="match status" value="1"/>
</dbReference>
<accession>A0A8D0E6N7</accession>
<dbReference type="AlphaFoldDB" id="A0A8D0E6N7"/>
<evidence type="ECO:0000256" key="1">
    <source>
        <dbReference type="ARBA" id="ARBA00004651"/>
    </source>
</evidence>
<dbReference type="InterPro" id="IPR000725">
    <property type="entry name" value="Olfact_rcpt"/>
</dbReference>